<accession>A0A1V9A9A3</accession>
<reference evidence="1 2" key="1">
    <citation type="submission" date="2017-02" db="EMBL/GenBank/DDBJ databases">
        <title>Draft genome of Saccharomonospora sp. 154.</title>
        <authorList>
            <person name="Alonso-Carmona G.S."/>
            <person name="De La Haba R."/>
            <person name="Vera-Gargallo B."/>
            <person name="Sandoval-Trujillo A.H."/>
            <person name="Ramirez-Duran N."/>
            <person name="Ventosa A."/>
        </authorList>
    </citation>
    <scope>NUCLEOTIDE SEQUENCE [LARGE SCALE GENOMIC DNA]</scope>
    <source>
        <strain evidence="1 2">LRS4.154</strain>
    </source>
</reference>
<dbReference type="STRING" id="1962155.B1813_03795"/>
<proteinExistence type="predicted"/>
<evidence type="ECO:0000313" key="1">
    <source>
        <dbReference type="EMBL" id="OQO93673.1"/>
    </source>
</evidence>
<dbReference type="Proteomes" id="UP000192591">
    <property type="component" value="Unassembled WGS sequence"/>
</dbReference>
<dbReference type="AlphaFoldDB" id="A0A1V9A9A3"/>
<protein>
    <submittedName>
        <fullName evidence="1">Uncharacterized protein</fullName>
    </submittedName>
</protein>
<keyword evidence="2" id="KW-1185">Reference proteome</keyword>
<organism evidence="1 2">
    <name type="scientific">Saccharomonospora piscinae</name>
    <dbReference type="NCBI Taxonomy" id="687388"/>
    <lineage>
        <taxon>Bacteria</taxon>
        <taxon>Bacillati</taxon>
        <taxon>Actinomycetota</taxon>
        <taxon>Actinomycetes</taxon>
        <taxon>Pseudonocardiales</taxon>
        <taxon>Pseudonocardiaceae</taxon>
        <taxon>Saccharomonospora</taxon>
    </lineage>
</organism>
<comment type="caution">
    <text evidence="1">The sequence shown here is derived from an EMBL/GenBank/DDBJ whole genome shotgun (WGS) entry which is preliminary data.</text>
</comment>
<name>A0A1V9A9A3_SACPI</name>
<gene>
    <name evidence="1" type="ORF">B1813_03795</name>
</gene>
<dbReference type="EMBL" id="MWIH01000003">
    <property type="protein sequence ID" value="OQO93673.1"/>
    <property type="molecule type" value="Genomic_DNA"/>
</dbReference>
<evidence type="ECO:0000313" key="2">
    <source>
        <dbReference type="Proteomes" id="UP000192591"/>
    </source>
</evidence>
<sequence>MFIGVHILSVGRLVFTSAHGLGRSRRRATPFGCALDYPLRGGTLALRTHPFGALYALKG</sequence>